<evidence type="ECO:0000313" key="10">
    <source>
        <dbReference type="EMBL" id="SDB21954.1"/>
    </source>
</evidence>
<comment type="function">
    <text evidence="7">Located at the top of the head of the 30S subunit, it contacts several helices of the 16S rRNA. In the 70S ribosome it contacts the 23S rRNA (bridge B1a) and protein L5 of the 50S subunit (bridge B1b), connecting the 2 subunits; these bridges are implicated in subunit movement. Contacts the tRNAs in the A and P-sites.</text>
</comment>
<dbReference type="PIRSF" id="PIRSF002134">
    <property type="entry name" value="Ribosomal_S13"/>
    <property type="match status" value="1"/>
</dbReference>
<keyword evidence="4 7" id="KW-0689">Ribosomal protein</keyword>
<evidence type="ECO:0000256" key="2">
    <source>
        <dbReference type="ARBA" id="ARBA00022730"/>
    </source>
</evidence>
<reference evidence="10 11" key="1">
    <citation type="submission" date="2016-10" db="EMBL/GenBank/DDBJ databases">
        <authorList>
            <person name="de Groot N.N."/>
        </authorList>
    </citation>
    <scope>NUCLEOTIDE SEQUENCE [LARGE SCALE GENOMIC DNA]</scope>
    <source>
        <strain evidence="10 11">ASO4-2</strain>
    </source>
</reference>
<evidence type="ECO:0000256" key="9">
    <source>
        <dbReference type="SAM" id="MobiDB-lite"/>
    </source>
</evidence>
<evidence type="ECO:0000256" key="7">
    <source>
        <dbReference type="HAMAP-Rule" id="MF_01315"/>
    </source>
</evidence>
<evidence type="ECO:0000256" key="6">
    <source>
        <dbReference type="ARBA" id="ARBA00035166"/>
    </source>
</evidence>
<feature type="compositionally biased region" description="Basic residues" evidence="9">
    <location>
        <begin position="129"/>
        <end position="145"/>
    </location>
</feature>
<comment type="similarity">
    <text evidence="1 7 8">Belongs to the universal ribosomal protein uS13 family.</text>
</comment>
<organism evidence="10 11">
    <name type="scientific">Desulfonatronum thiosulfatophilum</name>
    <dbReference type="NCBI Taxonomy" id="617002"/>
    <lineage>
        <taxon>Bacteria</taxon>
        <taxon>Pseudomonadati</taxon>
        <taxon>Thermodesulfobacteriota</taxon>
        <taxon>Desulfovibrionia</taxon>
        <taxon>Desulfovibrionales</taxon>
        <taxon>Desulfonatronaceae</taxon>
        <taxon>Desulfonatronum</taxon>
    </lineage>
</organism>
<dbReference type="PROSITE" id="PS00646">
    <property type="entry name" value="RIBOSOMAL_S13_1"/>
    <property type="match status" value="1"/>
</dbReference>
<keyword evidence="2 7" id="KW-0699">rRNA-binding</keyword>
<evidence type="ECO:0000256" key="5">
    <source>
        <dbReference type="ARBA" id="ARBA00023274"/>
    </source>
</evidence>
<dbReference type="GO" id="GO:0015935">
    <property type="term" value="C:small ribosomal subunit"/>
    <property type="evidence" value="ECO:0007669"/>
    <property type="project" value="TreeGrafter"/>
</dbReference>
<dbReference type="FunFam" id="4.10.910.10:FF:000001">
    <property type="entry name" value="30S ribosomal protein S13"/>
    <property type="match status" value="1"/>
</dbReference>
<evidence type="ECO:0000313" key="11">
    <source>
        <dbReference type="Proteomes" id="UP000198771"/>
    </source>
</evidence>
<dbReference type="Gene3D" id="1.10.8.50">
    <property type="match status" value="1"/>
</dbReference>
<feature type="region of interest" description="Disordered" evidence="9">
    <location>
        <begin position="117"/>
        <end position="145"/>
    </location>
</feature>
<evidence type="ECO:0000256" key="4">
    <source>
        <dbReference type="ARBA" id="ARBA00022980"/>
    </source>
</evidence>
<keyword evidence="11" id="KW-1185">Reference proteome</keyword>
<protein>
    <recommendedName>
        <fullName evidence="6 7">Small ribosomal subunit protein uS13</fullName>
    </recommendedName>
</protein>
<dbReference type="GO" id="GO:0005829">
    <property type="term" value="C:cytosol"/>
    <property type="evidence" value="ECO:0007669"/>
    <property type="project" value="TreeGrafter"/>
</dbReference>
<keyword evidence="5 7" id="KW-0687">Ribonucleoprotein</keyword>
<keyword evidence="7" id="KW-0820">tRNA-binding</keyword>
<keyword evidence="3 7" id="KW-0694">RNA-binding</keyword>
<dbReference type="STRING" id="617002.SAMN05660653_01061"/>
<evidence type="ECO:0000256" key="1">
    <source>
        <dbReference type="ARBA" id="ARBA00008080"/>
    </source>
</evidence>
<dbReference type="InterPro" id="IPR019980">
    <property type="entry name" value="Ribosomal_uS13_bac-type"/>
</dbReference>
<dbReference type="GO" id="GO:0019843">
    <property type="term" value="F:rRNA binding"/>
    <property type="evidence" value="ECO:0007669"/>
    <property type="project" value="UniProtKB-UniRule"/>
</dbReference>
<dbReference type="GO" id="GO:0003735">
    <property type="term" value="F:structural constituent of ribosome"/>
    <property type="evidence" value="ECO:0007669"/>
    <property type="project" value="InterPro"/>
</dbReference>
<dbReference type="InterPro" id="IPR018269">
    <property type="entry name" value="Ribosomal_uS13_CS"/>
</dbReference>
<dbReference type="Gene3D" id="4.10.910.10">
    <property type="entry name" value="30s ribosomal protein s13, domain 2"/>
    <property type="match status" value="1"/>
</dbReference>
<gene>
    <name evidence="7" type="primary">rpsM</name>
    <name evidence="10" type="ORF">SAMN05660653_01061</name>
</gene>
<dbReference type="HAMAP" id="MF_01315">
    <property type="entry name" value="Ribosomal_uS13"/>
    <property type="match status" value="1"/>
</dbReference>
<dbReference type="GO" id="GO:0006412">
    <property type="term" value="P:translation"/>
    <property type="evidence" value="ECO:0007669"/>
    <property type="project" value="UniProtKB-UniRule"/>
</dbReference>
<dbReference type="Proteomes" id="UP000198771">
    <property type="component" value="Unassembled WGS sequence"/>
</dbReference>
<proteinExistence type="inferred from homology"/>
<dbReference type="InterPro" id="IPR001892">
    <property type="entry name" value="Ribosomal_uS13"/>
</dbReference>
<dbReference type="SUPFAM" id="SSF46946">
    <property type="entry name" value="S13-like H2TH domain"/>
    <property type="match status" value="1"/>
</dbReference>
<dbReference type="NCBIfam" id="TIGR03631">
    <property type="entry name" value="uS13_bact"/>
    <property type="match status" value="1"/>
</dbReference>
<dbReference type="PROSITE" id="PS50159">
    <property type="entry name" value="RIBOSOMAL_S13_2"/>
    <property type="match status" value="1"/>
</dbReference>
<dbReference type="InterPro" id="IPR027437">
    <property type="entry name" value="Rbsml_uS13_C"/>
</dbReference>
<dbReference type="AlphaFoldDB" id="A0A1G6BMZ2"/>
<dbReference type="InterPro" id="IPR010979">
    <property type="entry name" value="Ribosomal_uS13-like_H2TH"/>
</dbReference>
<dbReference type="GO" id="GO:0000049">
    <property type="term" value="F:tRNA binding"/>
    <property type="evidence" value="ECO:0007669"/>
    <property type="project" value="UniProtKB-UniRule"/>
</dbReference>
<dbReference type="EMBL" id="FMXO01000005">
    <property type="protein sequence ID" value="SDB21954.1"/>
    <property type="molecule type" value="Genomic_DNA"/>
</dbReference>
<comment type="subunit">
    <text evidence="7">Part of the 30S ribosomal subunit. Forms a loose heterodimer with protein S19. Forms two bridges to the 50S subunit in the 70S ribosome.</text>
</comment>
<evidence type="ECO:0000256" key="8">
    <source>
        <dbReference type="RuleBase" id="RU003830"/>
    </source>
</evidence>
<dbReference type="PANTHER" id="PTHR10871">
    <property type="entry name" value="30S RIBOSOMAL PROTEIN S13/40S RIBOSOMAL PROTEIN S18"/>
    <property type="match status" value="1"/>
</dbReference>
<evidence type="ECO:0000256" key="3">
    <source>
        <dbReference type="ARBA" id="ARBA00022884"/>
    </source>
</evidence>
<name>A0A1G6BMZ2_9BACT</name>
<dbReference type="Pfam" id="PF00416">
    <property type="entry name" value="Ribosomal_S13"/>
    <property type="match status" value="1"/>
</dbReference>
<accession>A0A1G6BMZ2</accession>
<sequence>MEFYGLFARTPVTSNDKDNGGNVARISGVDLPKNKRMDIALTYIYGIGRTTALKVLDATSIAWTKKTDDLTADEVNDIRKIIESNYKVEGDLRRDVTSNIKRLMDIGCYRGLRHRKGLPVRGQSTHANARTRKGPRRSIVGKKKK</sequence>
<dbReference type="PANTHER" id="PTHR10871:SF1">
    <property type="entry name" value="SMALL RIBOSOMAL SUBUNIT PROTEIN US13M"/>
    <property type="match status" value="1"/>
</dbReference>
<dbReference type="FunFam" id="1.10.8.50:FF:000001">
    <property type="entry name" value="30S ribosomal protein S13"/>
    <property type="match status" value="1"/>
</dbReference>